<feature type="region of interest" description="Disordered" evidence="9">
    <location>
        <begin position="466"/>
        <end position="514"/>
    </location>
</feature>
<dbReference type="OrthoDB" id="8062037at2759"/>
<feature type="compositionally biased region" description="Low complexity" evidence="9">
    <location>
        <begin position="111"/>
        <end position="121"/>
    </location>
</feature>
<evidence type="ECO:0000256" key="8">
    <source>
        <dbReference type="PROSITE-ProRule" id="PRU00175"/>
    </source>
</evidence>
<dbReference type="EC" id="2.3.2.27" evidence="2"/>
<feature type="compositionally biased region" description="Polar residues" evidence="9">
    <location>
        <begin position="433"/>
        <end position="449"/>
    </location>
</feature>
<evidence type="ECO:0000256" key="6">
    <source>
        <dbReference type="ARBA" id="ARBA00022786"/>
    </source>
</evidence>
<dbReference type="PROSITE" id="PS50089">
    <property type="entry name" value="ZF_RING_2"/>
    <property type="match status" value="1"/>
</dbReference>
<dbReference type="FunFam" id="3.30.40.10:FF:000127">
    <property type="entry name" value="E3 ubiquitin-protein ligase RNF181"/>
    <property type="match status" value="1"/>
</dbReference>
<feature type="compositionally biased region" description="Polar residues" evidence="9">
    <location>
        <begin position="149"/>
        <end position="159"/>
    </location>
</feature>
<evidence type="ECO:0000313" key="12">
    <source>
        <dbReference type="Proteomes" id="UP000077051"/>
    </source>
</evidence>
<dbReference type="EMBL" id="AMYB01000005">
    <property type="protein sequence ID" value="OAD02094.1"/>
    <property type="molecule type" value="Genomic_DNA"/>
</dbReference>
<organism evidence="11 12">
    <name type="scientific">Mucor lusitanicus CBS 277.49</name>
    <dbReference type="NCBI Taxonomy" id="747725"/>
    <lineage>
        <taxon>Eukaryota</taxon>
        <taxon>Fungi</taxon>
        <taxon>Fungi incertae sedis</taxon>
        <taxon>Mucoromycota</taxon>
        <taxon>Mucoromycotina</taxon>
        <taxon>Mucoromycetes</taxon>
        <taxon>Mucorales</taxon>
        <taxon>Mucorineae</taxon>
        <taxon>Mucoraceae</taxon>
        <taxon>Mucor</taxon>
    </lineage>
</organism>
<dbReference type="Gene3D" id="3.30.40.10">
    <property type="entry name" value="Zinc/RING finger domain, C3HC4 (zinc finger)"/>
    <property type="match status" value="1"/>
</dbReference>
<evidence type="ECO:0000259" key="10">
    <source>
        <dbReference type="PROSITE" id="PS50089"/>
    </source>
</evidence>
<evidence type="ECO:0000256" key="7">
    <source>
        <dbReference type="ARBA" id="ARBA00022833"/>
    </source>
</evidence>
<feature type="compositionally biased region" description="Low complexity" evidence="9">
    <location>
        <begin position="385"/>
        <end position="400"/>
    </location>
</feature>
<dbReference type="GO" id="GO:0008270">
    <property type="term" value="F:zinc ion binding"/>
    <property type="evidence" value="ECO:0007669"/>
    <property type="project" value="UniProtKB-KW"/>
</dbReference>
<comment type="catalytic activity">
    <reaction evidence="1">
        <text>S-ubiquitinyl-[E2 ubiquitin-conjugating enzyme]-L-cysteine + [acceptor protein]-L-lysine = [E2 ubiquitin-conjugating enzyme]-L-cysteine + N(6)-ubiquitinyl-[acceptor protein]-L-lysine.</text>
        <dbReference type="EC" id="2.3.2.27"/>
    </reaction>
</comment>
<dbReference type="STRING" id="747725.A0A168K7Y8"/>
<keyword evidence="6" id="KW-0833">Ubl conjugation pathway</keyword>
<dbReference type="SUPFAM" id="SSF57850">
    <property type="entry name" value="RING/U-box"/>
    <property type="match status" value="1"/>
</dbReference>
<keyword evidence="3" id="KW-0808">Transferase</keyword>
<sequence length="514" mass="55259">MSSETRQSRPRYWCHICNAEMPIYMAPDPTCQRCNEQFIEEASLHSDDDPREFLAGAADQHSTSPNATDHDHARMPFSSSHYFEINPTTGRLNPVSGGGNSGEVGDDIFQFFTPTPAAAAARNNNSTTEEERDRLPAADGGPPSPFGNMLQNLLSNMLGQNPDAGTPNNDTEGEHDHHHHDGRPMVFFGNMVDGNVRFQSVPAGETMPDGLPNIGATLAAAAAAAAAANPDERNQDGDGTNPGTRNTNEDRRGNHIANLLQFLSDMTGGAFDGGIVGNPNDYVFSQTALDNIITQLMEQNGGHAPPPAPEQVIESLQKRPLTDKEKSQEADCAVCKDQFESQEQVIELPCEHIFHDECIKPWLKLNSTCPVCRHSVLPDQQEQDSNNNSNAGNNSGPNDNTPSDATREEINRSAADDNNNTSSGGNGGRTPASGFTWTSAGNGNNQPQAASWPLNLSVAFPWAEMGRQGNNTASSNTANNNNSTTTSTSNPSSNNANQNNSNPHIDEDLDLDLD</sequence>
<feature type="domain" description="RING-type" evidence="10">
    <location>
        <begin position="332"/>
        <end position="373"/>
    </location>
</feature>
<dbReference type="PANTHER" id="PTHR45931:SF3">
    <property type="entry name" value="RING ZINC FINGER-CONTAINING PROTEIN"/>
    <property type="match status" value="1"/>
</dbReference>
<dbReference type="InterPro" id="IPR051834">
    <property type="entry name" value="RING_finger_E3_ligase"/>
</dbReference>
<dbReference type="InterPro" id="IPR013083">
    <property type="entry name" value="Znf_RING/FYVE/PHD"/>
</dbReference>
<evidence type="ECO:0000256" key="4">
    <source>
        <dbReference type="ARBA" id="ARBA00022723"/>
    </source>
</evidence>
<feature type="compositionally biased region" description="Polar residues" evidence="9">
    <location>
        <begin position="81"/>
        <end position="91"/>
    </location>
</feature>
<reference evidence="11 12" key="1">
    <citation type="submission" date="2015-06" db="EMBL/GenBank/DDBJ databases">
        <title>Expansion of signal transduction pathways in fungi by whole-genome duplication.</title>
        <authorList>
            <consortium name="DOE Joint Genome Institute"/>
            <person name="Corrochano L.M."/>
            <person name="Kuo A."/>
            <person name="Marcet-Houben M."/>
            <person name="Polaino S."/>
            <person name="Salamov A."/>
            <person name="Villalobos J.M."/>
            <person name="Alvarez M.I."/>
            <person name="Avalos J."/>
            <person name="Benito E.P."/>
            <person name="Benoit I."/>
            <person name="Burger G."/>
            <person name="Camino L.P."/>
            <person name="Canovas D."/>
            <person name="Cerda-Olmedo E."/>
            <person name="Cheng J.-F."/>
            <person name="Dominguez A."/>
            <person name="Elias M."/>
            <person name="Eslava A.P."/>
            <person name="Glaser F."/>
            <person name="Grimwood J."/>
            <person name="Gutierrez G."/>
            <person name="Heitman J."/>
            <person name="Henrissat B."/>
            <person name="Iturriaga E.A."/>
            <person name="Lang B.F."/>
            <person name="Lavin J.L."/>
            <person name="Lee S."/>
            <person name="Li W."/>
            <person name="Lindquist E."/>
            <person name="Lopez-Garcia S."/>
            <person name="Luque E.M."/>
            <person name="Marcos A.T."/>
            <person name="Martin J."/>
            <person name="Mccluskey K."/>
            <person name="Medina H.R."/>
            <person name="Miralles-Duran A."/>
            <person name="Miyazaki A."/>
            <person name="Munoz-Torres E."/>
            <person name="Oguiza J.A."/>
            <person name="Ohm R."/>
            <person name="Olmedo M."/>
            <person name="Orejas M."/>
            <person name="Ortiz-Castellanos L."/>
            <person name="Pisabarro A.G."/>
            <person name="Rodriguez-Romero J."/>
            <person name="Ruiz-Herrera J."/>
            <person name="Ruiz-Vazquez R."/>
            <person name="Sanz C."/>
            <person name="Schackwitz W."/>
            <person name="Schmutz J."/>
            <person name="Shahriari M."/>
            <person name="Shelest E."/>
            <person name="Silva-Franco F."/>
            <person name="Soanes D."/>
            <person name="Syed K."/>
            <person name="Tagua V.G."/>
            <person name="Talbot N.J."/>
            <person name="Thon M."/>
            <person name="De Vries R.P."/>
            <person name="Wiebenga A."/>
            <person name="Yadav J.S."/>
            <person name="Braun E.L."/>
            <person name="Baker S."/>
            <person name="Garre V."/>
            <person name="Horwitz B."/>
            <person name="Torres-Martinez S."/>
            <person name="Idnurm A."/>
            <person name="Herrera-Estrella A."/>
            <person name="Gabaldon T."/>
            <person name="Grigoriev I.V."/>
        </authorList>
    </citation>
    <scope>NUCLEOTIDE SEQUENCE [LARGE SCALE GENOMIC DNA]</scope>
    <source>
        <strain evidence="11 12">CBS 277.49</strain>
    </source>
</reference>
<dbReference type="Proteomes" id="UP000077051">
    <property type="component" value="Unassembled WGS sequence"/>
</dbReference>
<dbReference type="GO" id="GO:0016567">
    <property type="term" value="P:protein ubiquitination"/>
    <property type="evidence" value="ECO:0007669"/>
    <property type="project" value="UniProtKB-ARBA"/>
</dbReference>
<dbReference type="AlphaFoldDB" id="A0A168K7Y8"/>
<gene>
    <name evidence="11" type="ORF">MUCCIDRAFT_184520</name>
</gene>
<feature type="region of interest" description="Disordered" evidence="9">
    <location>
        <begin position="380"/>
        <end position="450"/>
    </location>
</feature>
<dbReference type="Pfam" id="PF13639">
    <property type="entry name" value="zf-RING_2"/>
    <property type="match status" value="1"/>
</dbReference>
<evidence type="ECO:0000256" key="1">
    <source>
        <dbReference type="ARBA" id="ARBA00000900"/>
    </source>
</evidence>
<name>A0A168K7Y8_MUCCL</name>
<feature type="region of interest" description="Disordered" evidence="9">
    <location>
        <begin position="81"/>
        <end position="186"/>
    </location>
</feature>
<keyword evidence="4" id="KW-0479">Metal-binding</keyword>
<keyword evidence="7" id="KW-0862">Zinc</keyword>
<dbReference type="GO" id="GO:0005634">
    <property type="term" value="C:nucleus"/>
    <property type="evidence" value="ECO:0007669"/>
    <property type="project" value="TreeGrafter"/>
</dbReference>
<accession>A0A168K7Y8</accession>
<evidence type="ECO:0000256" key="3">
    <source>
        <dbReference type="ARBA" id="ARBA00022679"/>
    </source>
</evidence>
<dbReference type="GO" id="GO:0061630">
    <property type="term" value="F:ubiquitin protein ligase activity"/>
    <property type="evidence" value="ECO:0007669"/>
    <property type="project" value="UniProtKB-EC"/>
</dbReference>
<dbReference type="VEuPathDB" id="FungiDB:MUCCIDRAFT_184520"/>
<keyword evidence="12" id="KW-1185">Reference proteome</keyword>
<evidence type="ECO:0000256" key="9">
    <source>
        <dbReference type="SAM" id="MobiDB-lite"/>
    </source>
</evidence>
<protein>
    <recommendedName>
        <fullName evidence="2">RING-type E3 ubiquitin transferase</fullName>
        <ecNumber evidence="2">2.3.2.27</ecNumber>
    </recommendedName>
</protein>
<proteinExistence type="predicted"/>
<dbReference type="PANTHER" id="PTHR45931">
    <property type="entry name" value="SI:CH211-59O9.10"/>
    <property type="match status" value="1"/>
</dbReference>
<dbReference type="InterPro" id="IPR001841">
    <property type="entry name" value="Znf_RING"/>
</dbReference>
<feature type="compositionally biased region" description="Basic and acidic residues" evidence="9">
    <location>
        <begin position="405"/>
        <end position="415"/>
    </location>
</feature>
<evidence type="ECO:0000256" key="2">
    <source>
        <dbReference type="ARBA" id="ARBA00012483"/>
    </source>
</evidence>
<feature type="compositionally biased region" description="Low complexity" evidence="9">
    <location>
        <begin position="470"/>
        <end position="502"/>
    </location>
</feature>
<feature type="region of interest" description="Disordered" evidence="9">
    <location>
        <begin position="225"/>
        <end position="253"/>
    </location>
</feature>
<evidence type="ECO:0000256" key="5">
    <source>
        <dbReference type="ARBA" id="ARBA00022771"/>
    </source>
</evidence>
<dbReference type="SMART" id="SM00184">
    <property type="entry name" value="RING"/>
    <property type="match status" value="1"/>
</dbReference>
<dbReference type="GO" id="GO:0006511">
    <property type="term" value="P:ubiquitin-dependent protein catabolic process"/>
    <property type="evidence" value="ECO:0007669"/>
    <property type="project" value="TreeGrafter"/>
</dbReference>
<feature type="compositionally biased region" description="Polar residues" evidence="9">
    <location>
        <begin position="237"/>
        <end position="246"/>
    </location>
</feature>
<dbReference type="CDD" id="cd16667">
    <property type="entry name" value="RING-H2_RNF126-like"/>
    <property type="match status" value="1"/>
</dbReference>
<keyword evidence="5 8" id="KW-0863">Zinc-finger</keyword>
<evidence type="ECO:0000313" key="11">
    <source>
        <dbReference type="EMBL" id="OAD02094.1"/>
    </source>
</evidence>
<comment type="caution">
    <text evidence="11">The sequence shown here is derived from an EMBL/GenBank/DDBJ whole genome shotgun (WGS) entry which is preliminary data.</text>
</comment>